<sequence length="310" mass="34604">MWKAENLARRPKGSSEASVEEYDLLVVGIDFGTTTSLVMRSGRSIQLQCMKLLKEPFKPGNTAKQYIVSIPAEAFGKSGLDDTTREAHIKDGRIHFQSSHIQATFTNSFNGINRLVDDQISRATKQKLSVNCSPIRWNETVRGCASSVPQNAALMRLRRRTDICRGAVFKGFLDGISAASGSSIAHDNINAPIRITSTVARASLGIKYRASFDNQSHREEDKEWDSDEKEWKAADQMEWRRMCLRRTQRGIPSIEPTGRTQDVLSASACGSTKMRSHLRASHQAYHACAISTGRLMSRYLLSKPIRTRVA</sequence>
<reference evidence="1" key="1">
    <citation type="journal article" date="2020" name="Stud. Mycol.">
        <title>101 Dothideomycetes genomes: a test case for predicting lifestyles and emergence of pathogens.</title>
        <authorList>
            <person name="Haridas S."/>
            <person name="Albert R."/>
            <person name="Binder M."/>
            <person name="Bloem J."/>
            <person name="Labutti K."/>
            <person name="Salamov A."/>
            <person name="Andreopoulos B."/>
            <person name="Baker S."/>
            <person name="Barry K."/>
            <person name="Bills G."/>
            <person name="Bluhm B."/>
            <person name="Cannon C."/>
            <person name="Castanera R."/>
            <person name="Culley D."/>
            <person name="Daum C."/>
            <person name="Ezra D."/>
            <person name="Gonzalez J."/>
            <person name="Henrissat B."/>
            <person name="Kuo A."/>
            <person name="Liang C."/>
            <person name="Lipzen A."/>
            <person name="Lutzoni F."/>
            <person name="Magnuson J."/>
            <person name="Mondo S."/>
            <person name="Nolan M."/>
            <person name="Ohm R."/>
            <person name="Pangilinan J."/>
            <person name="Park H.-J."/>
            <person name="Ramirez L."/>
            <person name="Alfaro M."/>
            <person name="Sun H."/>
            <person name="Tritt A."/>
            <person name="Yoshinaga Y."/>
            <person name="Zwiers L.-H."/>
            <person name="Turgeon B."/>
            <person name="Goodwin S."/>
            <person name="Spatafora J."/>
            <person name="Crous P."/>
            <person name="Grigoriev I."/>
        </authorList>
    </citation>
    <scope>NUCLEOTIDE SEQUENCE</scope>
    <source>
        <strain evidence="1">CBS 107.79</strain>
    </source>
</reference>
<dbReference type="AlphaFoldDB" id="A0A6A5VAQ4"/>
<dbReference type="Proteomes" id="UP000800036">
    <property type="component" value="Unassembled WGS sequence"/>
</dbReference>
<protein>
    <recommendedName>
        <fullName evidence="3">Actin-like ATPase domain-containing protein</fullName>
    </recommendedName>
</protein>
<proteinExistence type="predicted"/>
<evidence type="ECO:0008006" key="3">
    <source>
        <dbReference type="Google" id="ProtNLM"/>
    </source>
</evidence>
<keyword evidence="2" id="KW-1185">Reference proteome</keyword>
<accession>A0A6A5VAQ4</accession>
<gene>
    <name evidence="1" type="ORF">BU23DRAFT_567713</name>
</gene>
<dbReference type="EMBL" id="ML976676">
    <property type="protein sequence ID" value="KAF1974205.1"/>
    <property type="molecule type" value="Genomic_DNA"/>
</dbReference>
<evidence type="ECO:0000313" key="2">
    <source>
        <dbReference type="Proteomes" id="UP000800036"/>
    </source>
</evidence>
<name>A0A6A5VAQ4_9PLEO</name>
<evidence type="ECO:0000313" key="1">
    <source>
        <dbReference type="EMBL" id="KAF1974205.1"/>
    </source>
</evidence>
<organism evidence="1 2">
    <name type="scientific">Bimuria novae-zelandiae CBS 107.79</name>
    <dbReference type="NCBI Taxonomy" id="1447943"/>
    <lineage>
        <taxon>Eukaryota</taxon>
        <taxon>Fungi</taxon>
        <taxon>Dikarya</taxon>
        <taxon>Ascomycota</taxon>
        <taxon>Pezizomycotina</taxon>
        <taxon>Dothideomycetes</taxon>
        <taxon>Pleosporomycetidae</taxon>
        <taxon>Pleosporales</taxon>
        <taxon>Massarineae</taxon>
        <taxon>Didymosphaeriaceae</taxon>
        <taxon>Bimuria</taxon>
    </lineage>
</organism>
<dbReference type="OrthoDB" id="2963168at2759"/>